<dbReference type="EMBL" id="JAMLDX010000001">
    <property type="protein sequence ID" value="MCP3729263.1"/>
    <property type="molecule type" value="Genomic_DNA"/>
</dbReference>
<evidence type="ECO:0000313" key="1">
    <source>
        <dbReference type="EMBL" id="MCP3729263.1"/>
    </source>
</evidence>
<accession>A0A9X2HED2</accession>
<reference evidence="1" key="1">
    <citation type="submission" date="2022-05" db="EMBL/GenBank/DDBJ databases">
        <title>Sphingomonas sp. strain MG17 Genome sequencing and assembly.</title>
        <authorList>
            <person name="Kim I."/>
        </authorList>
    </citation>
    <scope>NUCLEOTIDE SEQUENCE</scope>
    <source>
        <strain evidence="1">MG17</strain>
    </source>
</reference>
<gene>
    <name evidence="1" type="ORF">M9978_02380</name>
</gene>
<evidence type="ECO:0000313" key="2">
    <source>
        <dbReference type="Proteomes" id="UP001139451"/>
    </source>
</evidence>
<proteinExistence type="predicted"/>
<dbReference type="Proteomes" id="UP001139451">
    <property type="component" value="Unassembled WGS sequence"/>
</dbReference>
<comment type="caution">
    <text evidence="1">The sequence shown here is derived from an EMBL/GenBank/DDBJ whole genome shotgun (WGS) entry which is preliminary data.</text>
</comment>
<sequence length="81" mass="8766">MARPVDFAGSNLLLTAPPGCEDRVIPLPVLRDNGQIVSCWQLSAAEIREIAETGVIWLSVWGERTAPPVLVTGLEAEVITR</sequence>
<dbReference type="RefSeq" id="WP_254291241.1">
    <property type="nucleotide sequence ID" value="NZ_JAMLDX010000001.1"/>
</dbReference>
<protein>
    <submittedName>
        <fullName evidence="1">Uncharacterized protein</fullName>
    </submittedName>
</protein>
<keyword evidence="2" id="KW-1185">Reference proteome</keyword>
<name>A0A9X2HED2_9SPHN</name>
<dbReference type="AlphaFoldDB" id="A0A9X2HED2"/>
<organism evidence="1 2">
    <name type="scientific">Sphingomonas tagetis</name>
    <dbReference type="NCBI Taxonomy" id="2949092"/>
    <lineage>
        <taxon>Bacteria</taxon>
        <taxon>Pseudomonadati</taxon>
        <taxon>Pseudomonadota</taxon>
        <taxon>Alphaproteobacteria</taxon>
        <taxon>Sphingomonadales</taxon>
        <taxon>Sphingomonadaceae</taxon>
        <taxon>Sphingomonas</taxon>
    </lineage>
</organism>